<evidence type="ECO:0000256" key="1">
    <source>
        <dbReference type="SAM" id="MobiDB-lite"/>
    </source>
</evidence>
<feature type="compositionally biased region" description="Basic and acidic residues" evidence="1">
    <location>
        <begin position="780"/>
        <end position="790"/>
    </location>
</feature>
<dbReference type="EMBL" id="CAUYUJ010014036">
    <property type="protein sequence ID" value="CAK0837139.1"/>
    <property type="molecule type" value="Genomic_DNA"/>
</dbReference>
<dbReference type="Proteomes" id="UP001189429">
    <property type="component" value="Unassembled WGS sequence"/>
</dbReference>
<proteinExistence type="predicted"/>
<feature type="compositionally biased region" description="Polar residues" evidence="1">
    <location>
        <begin position="469"/>
        <end position="478"/>
    </location>
</feature>
<sequence>GDALRDPRAGGLGVVVHDPDLAAQDHASAAAGWGVLAKYRCCMLLCPVPDGADVKTELQSRLRLWGQGEFTALIDRVWLQQIRISQSERGAASQLTEEDRRARRVKQQAKAGARSKSIKSLTGGTRGGTSEERAQWATDLIPRSERGAAALASDAERAAASLAAWGGGDTGEALAAMIRRRLRRVLEEFSLRWALGALPDACRWLLDAQVIFLKKSRHEGARDEEDDAWLGWFADAPESDVVGETGGGAGGGANDAQVASSASAGDAEAAPARAGAAGAAPGTRAPTSRPIQMGEFLRKWAAMRQPAMEDADISRTTINARQLGVGVPGGAETLAIFHQCSYGAWLGGSLPGPLARIKIDRKNCFGNLEWKEMRAALMATVPHLAAPTAWCPTRPSQVEQPGAEPHGKDRGAEQGDVYGPVQCGVSMAELNADTRDAMLAEQAAGTLAWTGAPPDAAQARVQAQERETSQTAWSSQQPGERRADGGRGAIGLNPRRAVVPGGGFADWWYLGDCDFILLHEHVLPTMRHFDAAGAARGSCRNKAKTEVIFYAAQEEVARNAEAWRVAELASELDQAIEQLREKADVARAMHRQPEILDDPAIEHVLANSTLNVSKVTHILRVRGAAVATLQGRSGDGSPGPGPLDAVDRAARNTQDRLFAGVDEVGCQQARLGVAVGGCSWRRATDAAVAANLAALVTAEPLVREMAGHFATAGVAPAEALVQRHASAVARARPACLGALAERERAKAELLIARAGKAAEVCWEDLRSGAGRYRVEAPGVDPRDRDLESREVPGTSPDPRADDPRGQAMGPPHLQRQLGRPWDLTALRKLEDMLKDAGRWPQAERLKELRRSGVSHQWLWHLDPATGPVMAAADYVVNVRRRLGARFLARPAGASASGHCAARDAYMTGLRAADPAAAVEVQGLAETQSRPADILTTAAAPGDQGDAVRGAARSPAGPGAPPRGRREFLARWGREIGGSICRGRAAMARAVMPLADASALAQAFGAPADEAEAMGPLEWGSE</sequence>
<accession>A0ABN9SXF9</accession>
<feature type="non-terminal residue" evidence="2">
    <location>
        <position position="1021"/>
    </location>
</feature>
<keyword evidence="3" id="KW-1185">Reference proteome</keyword>
<feature type="compositionally biased region" description="Low complexity" evidence="1">
    <location>
        <begin position="259"/>
        <end position="288"/>
    </location>
</feature>
<reference evidence="2" key="1">
    <citation type="submission" date="2023-10" db="EMBL/GenBank/DDBJ databases">
        <authorList>
            <person name="Chen Y."/>
            <person name="Shah S."/>
            <person name="Dougan E. K."/>
            <person name="Thang M."/>
            <person name="Chan C."/>
        </authorList>
    </citation>
    <scope>NUCLEOTIDE SEQUENCE [LARGE SCALE GENOMIC DNA]</scope>
</reference>
<feature type="region of interest" description="Disordered" evidence="1">
    <location>
        <begin position="89"/>
        <end position="133"/>
    </location>
</feature>
<evidence type="ECO:0000313" key="3">
    <source>
        <dbReference type="Proteomes" id="UP001189429"/>
    </source>
</evidence>
<gene>
    <name evidence="2" type="ORF">PCOR1329_LOCUS33412</name>
</gene>
<name>A0ABN9SXF9_9DINO</name>
<organism evidence="2 3">
    <name type="scientific">Prorocentrum cordatum</name>
    <dbReference type="NCBI Taxonomy" id="2364126"/>
    <lineage>
        <taxon>Eukaryota</taxon>
        <taxon>Sar</taxon>
        <taxon>Alveolata</taxon>
        <taxon>Dinophyceae</taxon>
        <taxon>Prorocentrales</taxon>
        <taxon>Prorocentraceae</taxon>
        <taxon>Prorocentrum</taxon>
    </lineage>
</organism>
<feature type="non-terminal residue" evidence="2">
    <location>
        <position position="1"/>
    </location>
</feature>
<comment type="caution">
    <text evidence="2">The sequence shown here is derived from an EMBL/GenBank/DDBJ whole genome shotgun (WGS) entry which is preliminary data.</text>
</comment>
<protein>
    <recommendedName>
        <fullName evidence="4">RNA-directed RNA polymerase</fullName>
    </recommendedName>
</protein>
<evidence type="ECO:0000313" key="2">
    <source>
        <dbReference type="EMBL" id="CAK0837139.1"/>
    </source>
</evidence>
<feature type="region of interest" description="Disordered" evidence="1">
    <location>
        <begin position="394"/>
        <end position="413"/>
    </location>
</feature>
<feature type="region of interest" description="Disordered" evidence="1">
    <location>
        <begin position="937"/>
        <end position="964"/>
    </location>
</feature>
<evidence type="ECO:0008006" key="4">
    <source>
        <dbReference type="Google" id="ProtNLM"/>
    </source>
</evidence>
<feature type="region of interest" description="Disordered" evidence="1">
    <location>
        <begin position="454"/>
        <end position="492"/>
    </location>
</feature>
<feature type="region of interest" description="Disordered" evidence="1">
    <location>
        <begin position="774"/>
        <end position="816"/>
    </location>
</feature>
<feature type="compositionally biased region" description="Gly residues" evidence="1">
    <location>
        <begin position="244"/>
        <end position="253"/>
    </location>
</feature>
<feature type="region of interest" description="Disordered" evidence="1">
    <location>
        <begin position="241"/>
        <end position="290"/>
    </location>
</feature>